<accession>A0AAU9Q1A0</accession>
<name>A0AAU9Q1A0_9VIBR</name>
<proteinExistence type="predicted"/>
<protein>
    <submittedName>
        <fullName evidence="1">Uncharacterized protein</fullName>
    </submittedName>
</protein>
<dbReference type="AlphaFoldDB" id="A0AAU9Q1A0"/>
<organism evidence="1 2">
    <name type="scientific">Vibrio owensii</name>
    <dbReference type="NCBI Taxonomy" id="696485"/>
    <lineage>
        <taxon>Bacteria</taxon>
        <taxon>Pseudomonadati</taxon>
        <taxon>Pseudomonadota</taxon>
        <taxon>Gammaproteobacteria</taxon>
        <taxon>Vibrionales</taxon>
        <taxon>Vibrionaceae</taxon>
        <taxon>Vibrio</taxon>
    </lineage>
</organism>
<evidence type="ECO:0000313" key="1">
    <source>
        <dbReference type="EMBL" id="CAH1522799.1"/>
    </source>
</evidence>
<comment type="caution">
    <text evidence="1">The sequence shown here is derived from an EMBL/GenBank/DDBJ whole genome shotgun (WGS) entry which is preliminary data.</text>
</comment>
<evidence type="ECO:0000313" key="2">
    <source>
        <dbReference type="Proteomes" id="UP001295420"/>
    </source>
</evidence>
<dbReference type="Proteomes" id="UP001295420">
    <property type="component" value="Unassembled WGS sequence"/>
</dbReference>
<dbReference type="EMBL" id="CAKMTQ010000004">
    <property type="protein sequence ID" value="CAH1522799.1"/>
    <property type="molecule type" value="Genomic_DNA"/>
</dbReference>
<gene>
    <name evidence="1" type="ORF">THF1D04_120092</name>
</gene>
<sequence>MPKWSAHTLTTYFLNGNELGAFYTPLTTKVQVLPNSAP</sequence>
<reference evidence="1" key="1">
    <citation type="submission" date="2022-01" db="EMBL/GenBank/DDBJ databases">
        <authorList>
            <person name="Lagorce A."/>
        </authorList>
    </citation>
    <scope>NUCLEOTIDE SEQUENCE</scope>
    <source>
        <strain evidence="1">Th15_F1_D04</strain>
    </source>
</reference>